<protein>
    <submittedName>
        <fullName evidence="2">Carboxymethylenebutenolidase</fullName>
    </submittedName>
</protein>
<proteinExistence type="predicted"/>
<comment type="caution">
    <text evidence="2">The sequence shown here is derived from an EMBL/GenBank/DDBJ whole genome shotgun (WGS) entry which is preliminary data.</text>
</comment>
<keyword evidence="3" id="KW-1185">Reference proteome</keyword>
<name>A0A401IMM8_APHSA</name>
<reference evidence="3" key="1">
    <citation type="submission" date="2017-05" db="EMBL/GenBank/DDBJ databases">
        <title>Physiological properties and genetic analysis related to exopolysaccharide production of fresh-water unicellular cyanobacterium Aphanothece sacrum, Suizenji Nori, that has been cultured as a food source in Japan.</title>
        <authorList>
            <person name="Kanesaki Y."/>
            <person name="Yoshikawa S."/>
            <person name="Ohki K."/>
        </authorList>
    </citation>
    <scope>NUCLEOTIDE SEQUENCE [LARGE SCALE GENOMIC DNA]</scope>
    <source>
        <strain evidence="3">FPU1</strain>
    </source>
</reference>
<sequence length="246" mass="27146">MTVTTIETQWVQVKNGNLDIDAYVAKPSQEGEFPGIIVIQEIFGVNEHIRDVTERIAKEGYVAIAPAIYQRLAPGFEAGYTPEDIKIGKQYKNQTKASELLSDIQTTINYLYTLPNVKKGGVGSIGFCFGGHVTYLAATLDDIAITASFYGAGITNSTPGDGEPTINCTANIKGSIYTFFGDKDTSIPPQQVDQIETALQKYNISHQVFRYQEADHGFFCDQRGSYHAPSAQDAWNRVLELFISLR</sequence>
<gene>
    <name evidence="2" type="ORF">AsFPU1_3907</name>
</gene>
<accession>A0A401IMM8</accession>
<dbReference type="InterPro" id="IPR002925">
    <property type="entry name" value="Dienelactn_hydro"/>
</dbReference>
<evidence type="ECO:0000259" key="1">
    <source>
        <dbReference type="Pfam" id="PF01738"/>
    </source>
</evidence>
<evidence type="ECO:0000313" key="2">
    <source>
        <dbReference type="EMBL" id="GBF82478.1"/>
    </source>
</evidence>
<dbReference type="InterPro" id="IPR051049">
    <property type="entry name" value="Dienelactone_hydrolase-like"/>
</dbReference>
<dbReference type="EMBL" id="BDQK01000016">
    <property type="protein sequence ID" value="GBF82478.1"/>
    <property type="molecule type" value="Genomic_DNA"/>
</dbReference>
<dbReference type="InterPro" id="IPR029058">
    <property type="entry name" value="AB_hydrolase_fold"/>
</dbReference>
<dbReference type="RefSeq" id="WP_124973047.1">
    <property type="nucleotide sequence ID" value="NZ_BDQK01000016.1"/>
</dbReference>
<feature type="domain" description="Dienelactone hydrolase" evidence="1">
    <location>
        <begin position="20"/>
        <end position="242"/>
    </location>
</feature>
<dbReference type="Gene3D" id="3.40.50.1820">
    <property type="entry name" value="alpha/beta hydrolase"/>
    <property type="match status" value="1"/>
</dbReference>
<dbReference type="AlphaFoldDB" id="A0A401IMM8"/>
<dbReference type="PANTHER" id="PTHR46623:SF6">
    <property type="entry name" value="ALPHA_BETA-HYDROLASES SUPERFAMILY PROTEIN"/>
    <property type="match status" value="1"/>
</dbReference>
<dbReference type="Proteomes" id="UP000287247">
    <property type="component" value="Unassembled WGS sequence"/>
</dbReference>
<dbReference type="Pfam" id="PF01738">
    <property type="entry name" value="DLH"/>
    <property type="match status" value="1"/>
</dbReference>
<dbReference type="SUPFAM" id="SSF53474">
    <property type="entry name" value="alpha/beta-Hydrolases"/>
    <property type="match status" value="1"/>
</dbReference>
<dbReference type="PANTHER" id="PTHR46623">
    <property type="entry name" value="CARBOXYMETHYLENEBUTENOLIDASE-RELATED"/>
    <property type="match status" value="1"/>
</dbReference>
<organism evidence="2 3">
    <name type="scientific">Aphanothece sacrum FPU1</name>
    <dbReference type="NCBI Taxonomy" id="1920663"/>
    <lineage>
        <taxon>Bacteria</taxon>
        <taxon>Bacillati</taxon>
        <taxon>Cyanobacteriota</taxon>
        <taxon>Cyanophyceae</taxon>
        <taxon>Oscillatoriophycideae</taxon>
        <taxon>Chroococcales</taxon>
        <taxon>Aphanothecaceae</taxon>
        <taxon>Aphanothece</taxon>
    </lineage>
</organism>
<evidence type="ECO:0000313" key="3">
    <source>
        <dbReference type="Proteomes" id="UP000287247"/>
    </source>
</evidence>
<dbReference type="GO" id="GO:0016787">
    <property type="term" value="F:hydrolase activity"/>
    <property type="evidence" value="ECO:0007669"/>
    <property type="project" value="InterPro"/>
</dbReference>
<dbReference type="OrthoDB" id="9787933at2"/>